<feature type="compositionally biased region" description="Basic residues" evidence="1">
    <location>
        <begin position="36"/>
        <end position="56"/>
    </location>
</feature>
<evidence type="ECO:0000256" key="1">
    <source>
        <dbReference type="SAM" id="MobiDB-lite"/>
    </source>
</evidence>
<feature type="region of interest" description="Disordered" evidence="1">
    <location>
        <begin position="27"/>
        <end position="114"/>
    </location>
</feature>
<dbReference type="Proteomes" id="UP001642260">
    <property type="component" value="Unassembled WGS sequence"/>
</dbReference>
<evidence type="ECO:0000313" key="2">
    <source>
        <dbReference type="EMBL" id="CAH8386269.1"/>
    </source>
</evidence>
<proteinExistence type="predicted"/>
<accession>A0ABC8LT99</accession>
<sequence length="300" mass="33305">MPSIVIARNHASGQNLVDSTKLERIVIDSKTASLKKDKKERKHRKEKREKSHKHSSKKADDVLKKQLCPSSKSPVLSEKSDVTEELEGPQNHLGYLSDGSQNSKKRKRDVSPPAVESLIKAAPVADKPLRIRLIFKKPKVESPPLPREDVVSCSTHRAKTPQAVICSKVCEPELNVPSTSGSALVESKKICEPELNVPSTSSAAIAGTMKRKKHKPSKEDRYNALFDDWTPLTFTAMEVDTSSKNDDEDWLFGSKTKERTNCKAAVKIDEDVSTSSDSSWPKAQFLPQVGIYSLPYTVPF</sequence>
<dbReference type="PANTHER" id="PTHR34660:SF22">
    <property type="entry name" value="DNA LIGASE"/>
    <property type="match status" value="1"/>
</dbReference>
<dbReference type="PANTHER" id="PTHR34660">
    <property type="entry name" value="MYB-LIKE PROTEIN X"/>
    <property type="match status" value="1"/>
</dbReference>
<evidence type="ECO:0000313" key="3">
    <source>
        <dbReference type="Proteomes" id="UP001642260"/>
    </source>
</evidence>
<protein>
    <submittedName>
        <fullName evidence="2">Uncharacterized protein</fullName>
    </submittedName>
</protein>
<dbReference type="EMBL" id="CAKOAT010707375">
    <property type="protein sequence ID" value="CAH8386269.1"/>
    <property type="molecule type" value="Genomic_DNA"/>
</dbReference>
<reference evidence="2 3" key="1">
    <citation type="submission" date="2022-03" db="EMBL/GenBank/DDBJ databases">
        <authorList>
            <person name="Macdonald S."/>
            <person name="Ahmed S."/>
            <person name="Newling K."/>
        </authorList>
    </citation>
    <scope>NUCLEOTIDE SEQUENCE [LARGE SCALE GENOMIC DNA]</scope>
</reference>
<organism evidence="2 3">
    <name type="scientific">Eruca vesicaria subsp. sativa</name>
    <name type="common">Garden rocket</name>
    <name type="synonym">Eruca sativa</name>
    <dbReference type="NCBI Taxonomy" id="29727"/>
    <lineage>
        <taxon>Eukaryota</taxon>
        <taxon>Viridiplantae</taxon>
        <taxon>Streptophyta</taxon>
        <taxon>Embryophyta</taxon>
        <taxon>Tracheophyta</taxon>
        <taxon>Spermatophyta</taxon>
        <taxon>Magnoliopsida</taxon>
        <taxon>eudicotyledons</taxon>
        <taxon>Gunneridae</taxon>
        <taxon>Pentapetalae</taxon>
        <taxon>rosids</taxon>
        <taxon>malvids</taxon>
        <taxon>Brassicales</taxon>
        <taxon>Brassicaceae</taxon>
        <taxon>Brassiceae</taxon>
        <taxon>Eruca</taxon>
    </lineage>
</organism>
<gene>
    <name evidence="2" type="ORF">ERUC_LOCUS38752</name>
</gene>
<keyword evidence="3" id="KW-1185">Reference proteome</keyword>
<name>A0ABC8LT99_ERUVS</name>
<comment type="caution">
    <text evidence="2">The sequence shown here is derived from an EMBL/GenBank/DDBJ whole genome shotgun (WGS) entry which is preliminary data.</text>
</comment>
<dbReference type="AlphaFoldDB" id="A0ABC8LT99"/>